<dbReference type="EMBL" id="SNRW01004248">
    <property type="protein sequence ID" value="KAA6387744.1"/>
    <property type="molecule type" value="Genomic_DNA"/>
</dbReference>
<proteinExistence type="predicted"/>
<dbReference type="AlphaFoldDB" id="A0A5J4VZC2"/>
<feature type="region of interest" description="Disordered" evidence="2">
    <location>
        <begin position="39"/>
        <end position="60"/>
    </location>
</feature>
<name>A0A5J4VZC2_9EUKA</name>
<dbReference type="EMBL" id="SNRW01004248">
    <property type="protein sequence ID" value="KAA6387740.1"/>
    <property type="molecule type" value="Genomic_DNA"/>
</dbReference>
<evidence type="ECO:0000256" key="2">
    <source>
        <dbReference type="SAM" id="MobiDB-lite"/>
    </source>
</evidence>
<accession>A0A5J4VZC2</accession>
<organism evidence="3 5">
    <name type="scientific">Streblomastix strix</name>
    <dbReference type="NCBI Taxonomy" id="222440"/>
    <lineage>
        <taxon>Eukaryota</taxon>
        <taxon>Metamonada</taxon>
        <taxon>Preaxostyla</taxon>
        <taxon>Oxymonadida</taxon>
        <taxon>Streblomastigidae</taxon>
        <taxon>Streblomastix</taxon>
    </lineage>
</organism>
<keyword evidence="1" id="KW-0175">Coiled coil</keyword>
<feature type="compositionally biased region" description="Polar residues" evidence="2">
    <location>
        <begin position="46"/>
        <end position="57"/>
    </location>
</feature>
<dbReference type="Proteomes" id="UP000324800">
    <property type="component" value="Unassembled WGS sequence"/>
</dbReference>
<gene>
    <name evidence="3" type="ORF">EZS28_016729</name>
    <name evidence="4" type="ORF">EZS28_016733</name>
</gene>
<evidence type="ECO:0000256" key="1">
    <source>
        <dbReference type="SAM" id="Coils"/>
    </source>
</evidence>
<sequence>MSAAKLHRKAEESAETLAKFRQTIIKIAGEAEIEPKLSYGLDIGSSPENKPQDSQLSGKKATDDISRCIVSISQPLVQTTEASQELAQAVAEISSFRNAEAPLREQEKRLKAERGLLQKILSNSTRTSEQANNTIRTLTKLVNDDLRKEFILAQSRVNQSYNSVQRTTGDLERVVATLANQVVKKSWEESEGIAKQVSQGNQEEEQNAVDVIASWCRKEQERLQRIARRRRGRLDDMEKKLGHLRVLQNKLATWAEILKDHNQIIDLQKQIDDQIGMMKSEDEDDDDLPFPGSGRSSKGGKISFQLDDDDEDDDYDEDDEQNKNKRKNNQNSDKDGDGNNVDGSNKGVIPTDLLKQQYNQYRALYAELEKNLTNRIIAAKKRASQTAQNSAQFAEILRPHEVKLENARRSKAVALRDQSLAISQVTEIESKIANAQREIEQAQVRAKSLIDDIIRNQDALTEIEGKLTETTAKVESNTHDRIRFERRETDAREQYALAHRSCADAVRSCSSLPDGARSDIITPLHSFLEEAISMINEVGDCGDDLAGQVSTLEHWREALGKQMSQKWFAKE</sequence>
<feature type="compositionally biased region" description="Acidic residues" evidence="2">
    <location>
        <begin position="306"/>
        <end position="320"/>
    </location>
</feature>
<feature type="region of interest" description="Disordered" evidence="2">
    <location>
        <begin position="279"/>
        <end position="348"/>
    </location>
</feature>
<feature type="compositionally biased region" description="Low complexity" evidence="2">
    <location>
        <begin position="292"/>
        <end position="303"/>
    </location>
</feature>
<comment type="caution">
    <text evidence="3">The sequence shown here is derived from an EMBL/GenBank/DDBJ whole genome shotgun (WGS) entry which is preliminary data.</text>
</comment>
<protein>
    <submittedName>
        <fullName evidence="3">Uncharacterized protein</fullName>
    </submittedName>
</protein>
<reference evidence="3 5" key="1">
    <citation type="submission" date="2019-03" db="EMBL/GenBank/DDBJ databases">
        <title>Single cell metagenomics reveals metabolic interactions within the superorganism composed of flagellate Streblomastix strix and complex community of Bacteroidetes bacteria on its surface.</title>
        <authorList>
            <person name="Treitli S.C."/>
            <person name="Kolisko M."/>
            <person name="Husnik F."/>
            <person name="Keeling P."/>
            <person name="Hampl V."/>
        </authorList>
    </citation>
    <scope>NUCLEOTIDE SEQUENCE [LARGE SCALE GENOMIC DNA]</scope>
    <source>
        <strain evidence="3">ST1C</strain>
    </source>
</reference>
<evidence type="ECO:0000313" key="5">
    <source>
        <dbReference type="Proteomes" id="UP000324800"/>
    </source>
</evidence>
<evidence type="ECO:0000313" key="3">
    <source>
        <dbReference type="EMBL" id="KAA6387740.1"/>
    </source>
</evidence>
<feature type="coiled-coil region" evidence="1">
    <location>
        <begin position="425"/>
        <end position="452"/>
    </location>
</feature>
<evidence type="ECO:0000313" key="4">
    <source>
        <dbReference type="EMBL" id="KAA6387744.1"/>
    </source>
</evidence>